<keyword evidence="2" id="KW-1185">Reference proteome</keyword>
<reference evidence="1" key="1">
    <citation type="submission" date="2021-02" db="EMBL/GenBank/DDBJ databases">
        <title>Genome sequence Cadophora malorum strain M34.</title>
        <authorList>
            <person name="Stefanovic E."/>
            <person name="Vu D."/>
            <person name="Scully C."/>
            <person name="Dijksterhuis J."/>
            <person name="Roader J."/>
            <person name="Houbraken J."/>
        </authorList>
    </citation>
    <scope>NUCLEOTIDE SEQUENCE</scope>
    <source>
        <strain evidence="1">M34</strain>
    </source>
</reference>
<gene>
    <name evidence="1" type="ORF">IFR04_015970</name>
</gene>
<proteinExistence type="predicted"/>
<evidence type="ECO:0000313" key="2">
    <source>
        <dbReference type="Proteomes" id="UP000664132"/>
    </source>
</evidence>
<dbReference type="OrthoDB" id="3561038at2759"/>
<evidence type="ECO:0000313" key="1">
    <source>
        <dbReference type="EMBL" id="KAG4410888.1"/>
    </source>
</evidence>
<comment type="caution">
    <text evidence="1">The sequence shown here is derived from an EMBL/GenBank/DDBJ whole genome shotgun (WGS) entry which is preliminary data.</text>
</comment>
<name>A0A8H7T1V6_9HELO</name>
<accession>A0A8H7T1V6</accession>
<sequence>MAGRLPDQASKNPIDVVLEWQNKKAGNMTSRQCTKPRNFDLQKLMLQPTRDLWRCEDNRATSSTVKARRAKLIKSFHEPSASSKRKTDIIAQLNKTYQHPPAQVPRSEMWDLHFSFVEESAKIGEPEKVIEHVLAAFESVGFVIEGARTTPVPGKKLIVKKWGAPHTGATSAFLSLRNVYKLFELTELAEQAKEYARISWMLLAGGIPLLYMIIHQR</sequence>
<feature type="non-terminal residue" evidence="1">
    <location>
        <position position="1"/>
    </location>
</feature>
<dbReference type="AlphaFoldDB" id="A0A8H7T1V6"/>
<protein>
    <submittedName>
        <fullName evidence="1">Uncharacterized protein</fullName>
    </submittedName>
</protein>
<organism evidence="1 2">
    <name type="scientific">Cadophora malorum</name>
    <dbReference type="NCBI Taxonomy" id="108018"/>
    <lineage>
        <taxon>Eukaryota</taxon>
        <taxon>Fungi</taxon>
        <taxon>Dikarya</taxon>
        <taxon>Ascomycota</taxon>
        <taxon>Pezizomycotina</taxon>
        <taxon>Leotiomycetes</taxon>
        <taxon>Helotiales</taxon>
        <taxon>Ploettnerulaceae</taxon>
        <taxon>Cadophora</taxon>
    </lineage>
</organism>
<dbReference type="EMBL" id="JAFJYH010000564">
    <property type="protein sequence ID" value="KAG4410888.1"/>
    <property type="molecule type" value="Genomic_DNA"/>
</dbReference>
<dbReference type="Proteomes" id="UP000664132">
    <property type="component" value="Unassembled WGS sequence"/>
</dbReference>